<name>A0A1I7Z6J1_9BILA</name>
<dbReference type="WBParaSite" id="L893_g23087.t1">
    <property type="protein sequence ID" value="L893_g23087.t1"/>
    <property type="gene ID" value="L893_g23087"/>
</dbReference>
<accession>A0A1I7Z6J1</accession>
<evidence type="ECO:0000313" key="2">
    <source>
        <dbReference type="WBParaSite" id="L893_g23087.t1"/>
    </source>
</evidence>
<organism evidence="1 2">
    <name type="scientific">Steinernema glaseri</name>
    <dbReference type="NCBI Taxonomy" id="37863"/>
    <lineage>
        <taxon>Eukaryota</taxon>
        <taxon>Metazoa</taxon>
        <taxon>Ecdysozoa</taxon>
        <taxon>Nematoda</taxon>
        <taxon>Chromadorea</taxon>
        <taxon>Rhabditida</taxon>
        <taxon>Tylenchina</taxon>
        <taxon>Panagrolaimomorpha</taxon>
        <taxon>Strongyloidoidea</taxon>
        <taxon>Steinernematidae</taxon>
        <taxon>Steinernema</taxon>
    </lineage>
</organism>
<keyword evidence="1" id="KW-1185">Reference proteome</keyword>
<sequence>MDLLYFAILKENPIRVLGNTIIEGGRSLEGYQSPKLEVMDLCFKLSIYFNKAHLSKPKPSINIRREAVRRQTTALWL</sequence>
<reference evidence="2" key="1">
    <citation type="submission" date="2016-11" db="UniProtKB">
        <authorList>
            <consortium name="WormBaseParasite"/>
        </authorList>
    </citation>
    <scope>IDENTIFICATION</scope>
</reference>
<dbReference type="AlphaFoldDB" id="A0A1I7Z6J1"/>
<proteinExistence type="predicted"/>
<evidence type="ECO:0000313" key="1">
    <source>
        <dbReference type="Proteomes" id="UP000095287"/>
    </source>
</evidence>
<dbReference type="Proteomes" id="UP000095287">
    <property type="component" value="Unplaced"/>
</dbReference>
<protein>
    <submittedName>
        <fullName evidence="2">NR LBD domain-containing protein</fullName>
    </submittedName>
</protein>